<reference evidence="1 2" key="1">
    <citation type="journal article" date="2023" name="G3 (Bethesda)">
        <title>A chromosome-length genome assembly and annotation of blackberry (Rubus argutus, cv. 'Hillquist').</title>
        <authorList>
            <person name="Bruna T."/>
            <person name="Aryal R."/>
            <person name="Dudchenko O."/>
            <person name="Sargent D.J."/>
            <person name="Mead D."/>
            <person name="Buti M."/>
            <person name="Cavallini A."/>
            <person name="Hytonen T."/>
            <person name="Andres J."/>
            <person name="Pham M."/>
            <person name="Weisz D."/>
            <person name="Mascagni F."/>
            <person name="Usai G."/>
            <person name="Natali L."/>
            <person name="Bassil N."/>
            <person name="Fernandez G.E."/>
            <person name="Lomsadze A."/>
            <person name="Armour M."/>
            <person name="Olukolu B."/>
            <person name="Poorten T."/>
            <person name="Britton C."/>
            <person name="Davik J."/>
            <person name="Ashrafi H."/>
            <person name="Aiden E.L."/>
            <person name="Borodovsky M."/>
            <person name="Worthington M."/>
        </authorList>
    </citation>
    <scope>NUCLEOTIDE SEQUENCE [LARGE SCALE GENOMIC DNA]</scope>
    <source>
        <strain evidence="1">PI 553951</strain>
    </source>
</reference>
<name>A0AAW1W7C4_RUBAR</name>
<comment type="caution">
    <text evidence="1">The sequence shown here is derived from an EMBL/GenBank/DDBJ whole genome shotgun (WGS) entry which is preliminary data.</text>
</comment>
<dbReference type="AlphaFoldDB" id="A0AAW1W7C4"/>
<protein>
    <submittedName>
        <fullName evidence="1">Uncharacterized protein</fullName>
    </submittedName>
</protein>
<keyword evidence="2" id="KW-1185">Reference proteome</keyword>
<sequence>MERRRGVSAGQLEELHLQLKVAMVAWRRRGCERERRCELKQSTYVAEKREAGRACKSISMGQIELD</sequence>
<accession>A0AAW1W7C4</accession>
<gene>
    <name evidence="1" type="ORF">M0R45_028474</name>
</gene>
<dbReference type="EMBL" id="JBEDUW010000006">
    <property type="protein sequence ID" value="KAK9919900.1"/>
    <property type="molecule type" value="Genomic_DNA"/>
</dbReference>
<dbReference type="Proteomes" id="UP001457282">
    <property type="component" value="Unassembled WGS sequence"/>
</dbReference>
<organism evidence="1 2">
    <name type="scientific">Rubus argutus</name>
    <name type="common">Southern blackberry</name>
    <dbReference type="NCBI Taxonomy" id="59490"/>
    <lineage>
        <taxon>Eukaryota</taxon>
        <taxon>Viridiplantae</taxon>
        <taxon>Streptophyta</taxon>
        <taxon>Embryophyta</taxon>
        <taxon>Tracheophyta</taxon>
        <taxon>Spermatophyta</taxon>
        <taxon>Magnoliopsida</taxon>
        <taxon>eudicotyledons</taxon>
        <taxon>Gunneridae</taxon>
        <taxon>Pentapetalae</taxon>
        <taxon>rosids</taxon>
        <taxon>fabids</taxon>
        <taxon>Rosales</taxon>
        <taxon>Rosaceae</taxon>
        <taxon>Rosoideae</taxon>
        <taxon>Rosoideae incertae sedis</taxon>
        <taxon>Rubus</taxon>
    </lineage>
</organism>
<evidence type="ECO:0000313" key="2">
    <source>
        <dbReference type="Proteomes" id="UP001457282"/>
    </source>
</evidence>
<proteinExistence type="predicted"/>
<evidence type="ECO:0000313" key="1">
    <source>
        <dbReference type="EMBL" id="KAK9919900.1"/>
    </source>
</evidence>